<name>A0A0E0LRX7_ORYPU</name>
<dbReference type="AlphaFoldDB" id="A0A0E0LRX7"/>
<protein>
    <submittedName>
        <fullName evidence="2">Uncharacterized protein</fullName>
    </submittedName>
</protein>
<dbReference type="EnsemblPlants" id="OPUNC08G04690.1">
    <property type="protein sequence ID" value="OPUNC08G04690.1"/>
    <property type="gene ID" value="OPUNC08G04690"/>
</dbReference>
<reference evidence="2" key="1">
    <citation type="submission" date="2015-04" db="UniProtKB">
        <authorList>
            <consortium name="EnsemblPlants"/>
        </authorList>
    </citation>
    <scope>IDENTIFICATION</scope>
</reference>
<proteinExistence type="predicted"/>
<organism evidence="2">
    <name type="scientific">Oryza punctata</name>
    <name type="common">Red rice</name>
    <dbReference type="NCBI Taxonomy" id="4537"/>
    <lineage>
        <taxon>Eukaryota</taxon>
        <taxon>Viridiplantae</taxon>
        <taxon>Streptophyta</taxon>
        <taxon>Embryophyta</taxon>
        <taxon>Tracheophyta</taxon>
        <taxon>Spermatophyta</taxon>
        <taxon>Magnoliopsida</taxon>
        <taxon>Liliopsida</taxon>
        <taxon>Poales</taxon>
        <taxon>Poaceae</taxon>
        <taxon>BOP clade</taxon>
        <taxon>Oryzoideae</taxon>
        <taxon>Oryzeae</taxon>
        <taxon>Oryzinae</taxon>
        <taxon>Oryza</taxon>
    </lineage>
</organism>
<feature type="region of interest" description="Disordered" evidence="1">
    <location>
        <begin position="1"/>
        <end position="20"/>
    </location>
</feature>
<sequence length="64" mass="6876">MPRWNPTHKASTTQVRLAPSGEAPVEVKTVAAAAAATMYTPVVIMTPPKELPLKGHIKLTFIPL</sequence>
<evidence type="ECO:0000313" key="3">
    <source>
        <dbReference type="Proteomes" id="UP000026962"/>
    </source>
</evidence>
<evidence type="ECO:0000313" key="2">
    <source>
        <dbReference type="EnsemblPlants" id="OPUNC08G04690.1"/>
    </source>
</evidence>
<dbReference type="HOGENOM" id="CLU_2871607_0_0_1"/>
<accession>A0A0E0LRX7</accession>
<evidence type="ECO:0000256" key="1">
    <source>
        <dbReference type="SAM" id="MobiDB-lite"/>
    </source>
</evidence>
<dbReference type="Proteomes" id="UP000026962">
    <property type="component" value="Chromosome 8"/>
</dbReference>
<reference evidence="2" key="2">
    <citation type="submission" date="2018-05" db="EMBL/GenBank/DDBJ databases">
        <title>OpunRS2 (Oryza punctata Reference Sequence Version 2).</title>
        <authorList>
            <person name="Zhang J."/>
            <person name="Kudrna D."/>
            <person name="Lee S."/>
            <person name="Talag J."/>
            <person name="Welchert J."/>
            <person name="Wing R.A."/>
        </authorList>
    </citation>
    <scope>NUCLEOTIDE SEQUENCE [LARGE SCALE GENOMIC DNA]</scope>
</reference>
<keyword evidence="3" id="KW-1185">Reference proteome</keyword>
<dbReference type="Gramene" id="OPUNC08G04690.1">
    <property type="protein sequence ID" value="OPUNC08G04690.1"/>
    <property type="gene ID" value="OPUNC08G04690"/>
</dbReference>